<dbReference type="EMBL" id="CP003362">
    <property type="protein sequence ID" value="AGB49449.1"/>
    <property type="molecule type" value="Genomic_DNA"/>
</dbReference>
<dbReference type="Proteomes" id="UP000010866">
    <property type="component" value="Chromosome"/>
</dbReference>
<dbReference type="RefSeq" id="WP_015324615.1">
    <property type="nucleotide sequence ID" value="NC_019977.1"/>
</dbReference>
<evidence type="ECO:0000313" key="2">
    <source>
        <dbReference type="Proteomes" id="UP000010866"/>
    </source>
</evidence>
<dbReference type="KEGG" id="mhz:Metho_1219"/>
<protein>
    <submittedName>
        <fullName evidence="1">Uncharacterized protein</fullName>
    </submittedName>
</protein>
<dbReference type="AlphaFoldDB" id="L0KZN3"/>
<proteinExistence type="predicted"/>
<organism evidence="1 2">
    <name type="scientific">Methanomethylovorans hollandica (strain DSM 15978 / NBRC 107637 / DMS1)</name>
    <dbReference type="NCBI Taxonomy" id="867904"/>
    <lineage>
        <taxon>Archaea</taxon>
        <taxon>Methanobacteriati</taxon>
        <taxon>Methanobacteriota</taxon>
        <taxon>Stenosarchaea group</taxon>
        <taxon>Methanomicrobia</taxon>
        <taxon>Methanosarcinales</taxon>
        <taxon>Methanosarcinaceae</taxon>
        <taxon>Methanomethylovorans</taxon>
    </lineage>
</organism>
<accession>L0KZN3</accession>
<name>L0KZN3_METHD</name>
<dbReference type="STRING" id="867904.Metho_1219"/>
<dbReference type="HOGENOM" id="CLU_2712829_0_0_2"/>
<sequence length="72" mass="8437">MTNTDIPELPSDEVARKKGIIDRHHIASLPISVIEELDKNGYKRHEGKYYYIRYGDMIRIMQTCIDAEKNKN</sequence>
<keyword evidence="2" id="KW-1185">Reference proteome</keyword>
<dbReference type="GeneID" id="14407028"/>
<evidence type="ECO:0000313" key="1">
    <source>
        <dbReference type="EMBL" id="AGB49449.1"/>
    </source>
</evidence>
<gene>
    <name evidence="1" type="ordered locus">Metho_1219</name>
</gene>
<reference evidence="2" key="1">
    <citation type="submission" date="2012-02" db="EMBL/GenBank/DDBJ databases">
        <title>Complete sequence of chromosome of Methanomethylovorans hollandica DSM 15978.</title>
        <authorList>
            <person name="Lucas S."/>
            <person name="Copeland A."/>
            <person name="Lapidus A."/>
            <person name="Glavina del Rio T."/>
            <person name="Dalin E."/>
            <person name="Tice H."/>
            <person name="Bruce D."/>
            <person name="Goodwin L."/>
            <person name="Pitluck S."/>
            <person name="Peters L."/>
            <person name="Mikhailova N."/>
            <person name="Held B."/>
            <person name="Kyrpides N."/>
            <person name="Mavromatis K."/>
            <person name="Ivanova N."/>
            <person name="Brettin T."/>
            <person name="Detter J.C."/>
            <person name="Han C."/>
            <person name="Larimer F."/>
            <person name="Land M."/>
            <person name="Hauser L."/>
            <person name="Markowitz V."/>
            <person name="Cheng J.-F."/>
            <person name="Hugenholtz P."/>
            <person name="Woyke T."/>
            <person name="Wu D."/>
            <person name="Spring S."/>
            <person name="Schroeder M."/>
            <person name="Brambilla E."/>
            <person name="Klenk H.-P."/>
            <person name="Eisen J.A."/>
        </authorList>
    </citation>
    <scope>NUCLEOTIDE SEQUENCE [LARGE SCALE GENOMIC DNA]</scope>
    <source>
        <strain evidence="2">DSM 15978 / NBRC 107637 / DMS1</strain>
    </source>
</reference>